<proteinExistence type="predicted"/>
<organism evidence="1 2">
    <name type="scientific">Allofranklinella schreckenbergeri</name>
    <dbReference type="NCBI Taxonomy" id="1076744"/>
    <lineage>
        <taxon>Bacteria</taxon>
        <taxon>Pseudomonadati</taxon>
        <taxon>Pseudomonadota</taxon>
        <taxon>Betaproteobacteria</taxon>
        <taxon>Burkholderiales</taxon>
        <taxon>Comamonadaceae</taxon>
        <taxon>Allofranklinella</taxon>
    </lineage>
</organism>
<accession>A0A3M6R1I3</accession>
<dbReference type="EMBL" id="RDQK01000017">
    <property type="protein sequence ID" value="RMX09075.1"/>
    <property type="molecule type" value="Genomic_DNA"/>
</dbReference>
<gene>
    <name evidence="1" type="ORF">EBQ24_07760</name>
</gene>
<dbReference type="AlphaFoldDB" id="A0A3M6R1I3"/>
<dbReference type="Proteomes" id="UP000281171">
    <property type="component" value="Unassembled WGS sequence"/>
</dbReference>
<comment type="caution">
    <text evidence="1">The sequence shown here is derived from an EMBL/GenBank/DDBJ whole genome shotgun (WGS) entry which is preliminary data.</text>
</comment>
<name>A0A3M6R1I3_9BURK</name>
<evidence type="ECO:0000313" key="1">
    <source>
        <dbReference type="EMBL" id="RMX09075.1"/>
    </source>
</evidence>
<protein>
    <recommendedName>
        <fullName evidence="3">Lectin</fullName>
    </recommendedName>
</protein>
<sequence>MTVALGVSFWNGYLDKGHFVLGVRHKKHNYEGPGDNRCGAIIVGNWGSGHQRAAAIEEPEINNTVHNELHHQVSNVIQENRRYRLIIDSIVNNGHVAYEARIKDHSTGQIVYQSPGIIFSSFTHNYDLSARGIIIATIPGNQQDPNPGAGSYSNLTSYWTEDVIAIPNP</sequence>
<evidence type="ECO:0000313" key="2">
    <source>
        <dbReference type="Proteomes" id="UP000281171"/>
    </source>
</evidence>
<evidence type="ECO:0008006" key="3">
    <source>
        <dbReference type="Google" id="ProtNLM"/>
    </source>
</evidence>
<reference evidence="1 2" key="1">
    <citation type="submission" date="2018-10" db="EMBL/GenBank/DDBJ databases">
        <title>Comamonadaceae CDC group NO-1 genome sequencing and assembly.</title>
        <authorList>
            <person name="Bernier A.-M."/>
            <person name="Bernard K."/>
        </authorList>
    </citation>
    <scope>NUCLEOTIDE SEQUENCE [LARGE SCALE GENOMIC DNA]</scope>
    <source>
        <strain evidence="1 2">NML180581</strain>
    </source>
</reference>